<accession>B0T4V4</accession>
<dbReference type="EMBL" id="CP000927">
    <property type="protein sequence ID" value="ABZ72481.1"/>
    <property type="molecule type" value="Genomic_DNA"/>
</dbReference>
<name>B0T4V4_CAUSK</name>
<reference evidence="2" key="1">
    <citation type="submission" date="2008-01" db="EMBL/GenBank/DDBJ databases">
        <title>Complete sequence of chromosome of Caulobacter sp. K31.</title>
        <authorList>
            <consortium name="US DOE Joint Genome Institute"/>
            <person name="Copeland A."/>
            <person name="Lucas S."/>
            <person name="Lapidus A."/>
            <person name="Barry K."/>
            <person name="Glavina del Rio T."/>
            <person name="Dalin E."/>
            <person name="Tice H."/>
            <person name="Pitluck S."/>
            <person name="Bruce D."/>
            <person name="Goodwin L."/>
            <person name="Thompson L.S."/>
            <person name="Brettin T."/>
            <person name="Detter J.C."/>
            <person name="Han C."/>
            <person name="Schmutz J."/>
            <person name="Larimer F."/>
            <person name="Land M."/>
            <person name="Hauser L."/>
            <person name="Kyrpides N."/>
            <person name="Kim E."/>
            <person name="Stephens C."/>
            <person name="Richardson P."/>
        </authorList>
    </citation>
    <scope>NUCLEOTIDE SEQUENCE [LARGE SCALE GENOMIC DNA]</scope>
    <source>
        <strain evidence="2">K31</strain>
    </source>
</reference>
<protein>
    <submittedName>
        <fullName evidence="2">Uncharacterized protein</fullName>
    </submittedName>
</protein>
<feature type="compositionally biased region" description="Pro residues" evidence="1">
    <location>
        <begin position="22"/>
        <end position="36"/>
    </location>
</feature>
<evidence type="ECO:0000256" key="1">
    <source>
        <dbReference type="SAM" id="MobiDB-lite"/>
    </source>
</evidence>
<dbReference type="STRING" id="366602.Caul_3354"/>
<gene>
    <name evidence="2" type="ordered locus">Caul_3354</name>
</gene>
<organism evidence="2">
    <name type="scientific">Caulobacter sp. (strain K31)</name>
    <dbReference type="NCBI Taxonomy" id="366602"/>
    <lineage>
        <taxon>Bacteria</taxon>
        <taxon>Pseudomonadati</taxon>
        <taxon>Pseudomonadota</taxon>
        <taxon>Alphaproteobacteria</taxon>
        <taxon>Caulobacterales</taxon>
        <taxon>Caulobacteraceae</taxon>
        <taxon>Caulobacter</taxon>
    </lineage>
</organism>
<sequence length="292" mass="31109" precursor="true">MTGASVFAGLVLGLFLAGQQPAPPAPLQAASPPPDPAAWWAPEIPKPPPEQDPFQGRRLRPGETLVPIDNGVDPLLYRLWGLQPLQSQLIKRGELVLEVWARPATGVRQAVIRVTLRRDGRAFVQARAGLGCCTPEIGRRVDIDAELPPQQIAPLKALAEDPLWGQPRSVVVDYGGGAVEPVCLEGVSWDVTLLVPGQARHLRRACDDAEVGSIAPALAAALTAASGRDARFDAMFARGADVSRQQRAYEALIASGGRLKPATNSRVQPPAVPTPPDEPEAPRAPNTPPLDR</sequence>
<dbReference type="AlphaFoldDB" id="B0T4V4"/>
<proteinExistence type="predicted"/>
<feature type="region of interest" description="Disordered" evidence="1">
    <location>
        <begin position="22"/>
        <end position="54"/>
    </location>
</feature>
<evidence type="ECO:0000313" key="2">
    <source>
        <dbReference type="EMBL" id="ABZ72481.1"/>
    </source>
</evidence>
<dbReference type="HOGENOM" id="CLU_952162_0_0_5"/>
<feature type="region of interest" description="Disordered" evidence="1">
    <location>
        <begin position="254"/>
        <end position="292"/>
    </location>
</feature>
<dbReference type="OrthoDB" id="7187120at2"/>
<dbReference type="KEGG" id="cak:Caul_3354"/>